<organism evidence="2 3">
    <name type="scientific">Streptomyces turgidiscabies (strain Car8)</name>
    <dbReference type="NCBI Taxonomy" id="698760"/>
    <lineage>
        <taxon>Bacteria</taxon>
        <taxon>Bacillati</taxon>
        <taxon>Actinomycetota</taxon>
        <taxon>Actinomycetes</taxon>
        <taxon>Kitasatosporales</taxon>
        <taxon>Streptomycetaceae</taxon>
        <taxon>Streptomyces</taxon>
    </lineage>
</organism>
<accession>L7FHB8</accession>
<comment type="caution">
    <text evidence="2">The sequence shown here is derived from an EMBL/GenBank/DDBJ whole genome shotgun (WGS) entry which is preliminary data.</text>
</comment>
<evidence type="ECO:0000313" key="2">
    <source>
        <dbReference type="EMBL" id="ELP70466.1"/>
    </source>
</evidence>
<name>L7FHB8_STRT8</name>
<dbReference type="EMBL" id="AEJB01000071">
    <property type="protein sequence ID" value="ELP70466.1"/>
    <property type="molecule type" value="Genomic_DNA"/>
</dbReference>
<reference evidence="2 3" key="1">
    <citation type="journal article" date="2011" name="Plasmid">
        <title>Streptomyces turgidiscabies Car8 contains a modular pathogenicity island that shares virulence genes with other actinobacterial plant pathogens.</title>
        <authorList>
            <person name="Huguet-Tapia J.C."/>
            <person name="Badger J.H."/>
            <person name="Loria R."/>
            <person name="Pettis G.S."/>
        </authorList>
    </citation>
    <scope>NUCLEOTIDE SEQUENCE [LARGE SCALE GENOMIC DNA]</scope>
    <source>
        <strain evidence="2 3">Car8</strain>
    </source>
</reference>
<evidence type="ECO:0000256" key="1">
    <source>
        <dbReference type="SAM" id="MobiDB-lite"/>
    </source>
</evidence>
<gene>
    <name evidence="2" type="ORF">STRTUCAR8_02350</name>
</gene>
<feature type="non-terminal residue" evidence="2">
    <location>
        <position position="20"/>
    </location>
</feature>
<feature type="region of interest" description="Disordered" evidence="1">
    <location>
        <begin position="1"/>
        <end position="20"/>
    </location>
</feature>
<proteinExistence type="predicted"/>
<protein>
    <submittedName>
        <fullName evidence="2">Uncharacterized protein</fullName>
    </submittedName>
</protein>
<sequence>MSRPSTIHGRRQIGTTAVVR</sequence>
<keyword evidence="3" id="KW-1185">Reference proteome</keyword>
<dbReference type="AlphaFoldDB" id="L7FHB8"/>
<dbReference type="Proteomes" id="UP000010931">
    <property type="component" value="Unassembled WGS sequence"/>
</dbReference>
<evidence type="ECO:0000313" key="3">
    <source>
        <dbReference type="Proteomes" id="UP000010931"/>
    </source>
</evidence>